<accession>A0A8S9LC67</accession>
<feature type="compositionally biased region" description="Basic and acidic residues" evidence="1">
    <location>
        <begin position="52"/>
        <end position="62"/>
    </location>
</feature>
<dbReference type="AlphaFoldDB" id="A0A8S9LC67"/>
<reference evidence="2" key="1">
    <citation type="submission" date="2019-12" db="EMBL/GenBank/DDBJ databases">
        <title>Genome sequencing and annotation of Brassica cretica.</title>
        <authorList>
            <person name="Studholme D.J."/>
            <person name="Sarris P.F."/>
        </authorList>
    </citation>
    <scope>NUCLEOTIDE SEQUENCE</scope>
    <source>
        <strain evidence="2">PFS-102/07</strain>
        <tissue evidence="2">Leaf</tissue>
    </source>
</reference>
<comment type="caution">
    <text evidence="2">The sequence shown here is derived from an EMBL/GenBank/DDBJ whole genome shotgun (WGS) entry which is preliminary data.</text>
</comment>
<sequence>MDPNQTIGATPSELDNVDPTGSNSRTETLPVGPTGALVDPRSILTTRSHFGSGKDLDPDRTGARVWNRPGERQAADDLTRRQSTRPISPTPKHILGKK</sequence>
<dbReference type="EMBL" id="QGKY02000094">
    <property type="protein sequence ID" value="KAF2604455.1"/>
    <property type="molecule type" value="Genomic_DNA"/>
</dbReference>
<organism evidence="2">
    <name type="scientific">Brassica cretica</name>
    <name type="common">Mustard</name>
    <dbReference type="NCBI Taxonomy" id="69181"/>
    <lineage>
        <taxon>Eukaryota</taxon>
        <taxon>Viridiplantae</taxon>
        <taxon>Streptophyta</taxon>
        <taxon>Embryophyta</taxon>
        <taxon>Tracheophyta</taxon>
        <taxon>Spermatophyta</taxon>
        <taxon>Magnoliopsida</taxon>
        <taxon>eudicotyledons</taxon>
        <taxon>Gunneridae</taxon>
        <taxon>Pentapetalae</taxon>
        <taxon>rosids</taxon>
        <taxon>malvids</taxon>
        <taxon>Brassicales</taxon>
        <taxon>Brassicaceae</taxon>
        <taxon>Brassiceae</taxon>
        <taxon>Brassica</taxon>
    </lineage>
</organism>
<evidence type="ECO:0000313" key="2">
    <source>
        <dbReference type="EMBL" id="KAF2604455.1"/>
    </source>
</evidence>
<feature type="region of interest" description="Disordered" evidence="1">
    <location>
        <begin position="1"/>
        <end position="98"/>
    </location>
</feature>
<proteinExistence type="predicted"/>
<name>A0A8S9LC67_BRACR</name>
<protein>
    <submittedName>
        <fullName evidence="2">Uncharacterized protein</fullName>
    </submittedName>
</protein>
<gene>
    <name evidence="2" type="ORF">F2Q70_00026435</name>
</gene>
<evidence type="ECO:0000256" key="1">
    <source>
        <dbReference type="SAM" id="MobiDB-lite"/>
    </source>
</evidence>
<feature type="compositionally biased region" description="Basic and acidic residues" evidence="1">
    <location>
        <begin position="69"/>
        <end position="80"/>
    </location>
</feature>